<dbReference type="Pfam" id="PF00936">
    <property type="entry name" value="BMC"/>
    <property type="match status" value="2"/>
</dbReference>
<organism evidence="5 6">
    <name type="scientific">Calorimonas adulescens</name>
    <dbReference type="NCBI Taxonomy" id="2606906"/>
    <lineage>
        <taxon>Bacteria</taxon>
        <taxon>Bacillati</taxon>
        <taxon>Bacillota</taxon>
        <taxon>Clostridia</taxon>
        <taxon>Thermoanaerobacterales</taxon>
        <taxon>Thermoanaerobacteraceae</taxon>
        <taxon>Calorimonas</taxon>
    </lineage>
</organism>
<dbReference type="AlphaFoldDB" id="A0A5D8QFL8"/>
<dbReference type="InterPro" id="IPR000249">
    <property type="entry name" value="BMC_dom"/>
</dbReference>
<dbReference type="EMBL" id="VTPS01000003">
    <property type="protein sequence ID" value="TZE83009.1"/>
    <property type="molecule type" value="Genomic_DNA"/>
</dbReference>
<evidence type="ECO:0000259" key="4">
    <source>
        <dbReference type="PROSITE" id="PS51930"/>
    </source>
</evidence>
<dbReference type="PANTHER" id="PTHR33941:SF11">
    <property type="entry name" value="BACTERIAL MICROCOMPARTMENT SHELL PROTEIN PDUJ"/>
    <property type="match status" value="1"/>
</dbReference>
<reference evidence="5 6" key="1">
    <citation type="submission" date="2019-08" db="EMBL/GenBank/DDBJ databases">
        <title>Calorimonas adulescens gen. nov., sp. nov., an anaerobic thermophilic bacterium from Sakhalin hot spring.</title>
        <authorList>
            <person name="Khomyakova M.A."/>
            <person name="Merkel A.Y."/>
            <person name="Novikov A."/>
            <person name="Bonch-Osmolovskaya E.A."/>
            <person name="Slobodkin A.I."/>
        </authorList>
    </citation>
    <scope>NUCLEOTIDE SEQUENCE [LARGE SCALE GENOMIC DNA]</scope>
    <source>
        <strain evidence="5 6">A05MB</strain>
    </source>
</reference>
<comment type="similarity">
    <text evidence="3">Belongs to the bacterial microcompartments protein family.</text>
</comment>
<comment type="caution">
    <text evidence="5">The sequence shown here is derived from an EMBL/GenBank/DDBJ whole genome shotgun (WGS) entry which is preliminary data.</text>
</comment>
<evidence type="ECO:0000313" key="6">
    <source>
        <dbReference type="Proteomes" id="UP000322976"/>
    </source>
</evidence>
<dbReference type="PIRSF" id="PIRSF034834">
    <property type="entry name" value="PduT"/>
    <property type="match status" value="1"/>
</dbReference>
<feature type="domain" description="BMC" evidence="4">
    <location>
        <begin position="96"/>
        <end position="182"/>
    </location>
</feature>
<dbReference type="CDD" id="cd07054">
    <property type="entry name" value="BMC_PduT_repeat2"/>
    <property type="match status" value="1"/>
</dbReference>
<dbReference type="RefSeq" id="WP_149544566.1">
    <property type="nucleotide sequence ID" value="NZ_VTPS01000003.1"/>
</dbReference>
<keyword evidence="6" id="KW-1185">Reference proteome</keyword>
<evidence type="ECO:0000313" key="5">
    <source>
        <dbReference type="EMBL" id="TZE83009.1"/>
    </source>
</evidence>
<gene>
    <name evidence="5" type="ORF">FWJ32_03410</name>
</gene>
<dbReference type="PANTHER" id="PTHR33941">
    <property type="entry name" value="PROPANEDIOL UTILIZATION PROTEIN PDUA"/>
    <property type="match status" value="1"/>
</dbReference>
<dbReference type="InterPro" id="IPR050575">
    <property type="entry name" value="BMC_shell"/>
</dbReference>
<dbReference type="Gene3D" id="3.30.70.1710">
    <property type="match status" value="2"/>
</dbReference>
<dbReference type="InterPro" id="IPR037233">
    <property type="entry name" value="CcmK-like_sf"/>
</dbReference>
<feature type="domain" description="BMC" evidence="4">
    <location>
        <begin position="4"/>
        <end position="86"/>
    </location>
</feature>
<dbReference type="InterPro" id="IPR044872">
    <property type="entry name" value="CcmK/CsoS1_BMC"/>
</dbReference>
<proteinExistence type="inferred from homology"/>
<dbReference type="PROSITE" id="PS51930">
    <property type="entry name" value="BMC_2"/>
    <property type="match status" value="2"/>
</dbReference>
<sequence length="182" mass="19516">MKQSLGLIEFTSIAKGIETTDYMIKAANVELLVSKTICPGKYISLVCGDVDAVNSSINTGLNIAGNSMVDYLLIPNVHHDVIPAITGSVQVETYEALGVVECYTVASLIMGADIAAKASKITLIEIRVGMGIGGKSFFTLTGRVSDVMDSVEKAAQYIQSHGYLVNKTVIPSPHRDIYKFIL</sequence>
<dbReference type="Proteomes" id="UP000322976">
    <property type="component" value="Unassembled WGS sequence"/>
</dbReference>
<evidence type="ECO:0000256" key="1">
    <source>
        <dbReference type="ARBA" id="ARBA00024322"/>
    </source>
</evidence>
<dbReference type="SUPFAM" id="SSF143414">
    <property type="entry name" value="CcmK-like"/>
    <property type="match status" value="2"/>
</dbReference>
<dbReference type="CDD" id="cd07053">
    <property type="entry name" value="BMC_PduT_repeat1"/>
    <property type="match status" value="1"/>
</dbReference>
<dbReference type="InterPro" id="IPR011238">
    <property type="entry name" value="Micro_shell_prot_PduT"/>
</dbReference>
<comment type="subcellular location">
    <subcellularLocation>
        <location evidence="1">Bacterial microcompartment</location>
    </subcellularLocation>
</comment>
<dbReference type="SMART" id="SM00877">
    <property type="entry name" value="BMC"/>
    <property type="match status" value="2"/>
</dbReference>
<dbReference type="GO" id="GO:0031469">
    <property type="term" value="C:bacterial microcompartment"/>
    <property type="evidence" value="ECO:0007669"/>
    <property type="project" value="UniProtKB-SubCell"/>
</dbReference>
<protein>
    <submittedName>
        <fullName evidence="5">BMC domain-containing protein</fullName>
    </submittedName>
</protein>
<name>A0A5D8QFL8_9THEO</name>
<evidence type="ECO:0000256" key="2">
    <source>
        <dbReference type="ARBA" id="ARBA00024446"/>
    </source>
</evidence>
<evidence type="ECO:0000256" key="3">
    <source>
        <dbReference type="PROSITE-ProRule" id="PRU01278"/>
    </source>
</evidence>
<keyword evidence="2" id="KW-1283">Bacterial microcompartment</keyword>
<accession>A0A5D8QFL8</accession>